<dbReference type="PANTHER" id="PTHR39966:SF1">
    <property type="entry name" value="HEMERYTHRIN-LIKE DOMAIN-CONTAINING PROTEIN"/>
    <property type="match status" value="1"/>
</dbReference>
<comment type="caution">
    <text evidence="2">The sequence shown here is derived from an EMBL/GenBank/DDBJ whole genome shotgun (WGS) entry which is preliminary data.</text>
</comment>
<dbReference type="AlphaFoldDB" id="A0A848H6S9"/>
<proteinExistence type="predicted"/>
<dbReference type="RefSeq" id="WP_169419297.1">
    <property type="nucleotide sequence ID" value="NZ_JABBFX010000001.1"/>
</dbReference>
<accession>A0A848H6S9</accession>
<dbReference type="GO" id="GO:0005886">
    <property type="term" value="C:plasma membrane"/>
    <property type="evidence" value="ECO:0007669"/>
    <property type="project" value="TreeGrafter"/>
</dbReference>
<keyword evidence="3" id="KW-1185">Reference proteome</keyword>
<feature type="domain" description="Hemerythrin-like" evidence="1">
    <location>
        <begin position="4"/>
        <end position="138"/>
    </location>
</feature>
<gene>
    <name evidence="2" type="ORF">HHL11_15765</name>
</gene>
<organism evidence="2 3">
    <name type="scientific">Ramlibacter agri</name>
    <dbReference type="NCBI Taxonomy" id="2728837"/>
    <lineage>
        <taxon>Bacteria</taxon>
        <taxon>Pseudomonadati</taxon>
        <taxon>Pseudomonadota</taxon>
        <taxon>Betaproteobacteria</taxon>
        <taxon>Burkholderiales</taxon>
        <taxon>Comamonadaceae</taxon>
        <taxon>Ramlibacter</taxon>
    </lineage>
</organism>
<dbReference type="EMBL" id="JABBFX010000001">
    <property type="protein sequence ID" value="NML45211.1"/>
    <property type="molecule type" value="Genomic_DNA"/>
</dbReference>
<dbReference type="PANTHER" id="PTHR39966">
    <property type="entry name" value="BLL2471 PROTEIN-RELATED"/>
    <property type="match status" value="1"/>
</dbReference>
<protein>
    <submittedName>
        <fullName evidence="2">AraC family transcriptional regulator</fullName>
    </submittedName>
</protein>
<name>A0A848H6S9_9BURK</name>
<evidence type="ECO:0000313" key="3">
    <source>
        <dbReference type="Proteomes" id="UP000541185"/>
    </source>
</evidence>
<dbReference type="InterPro" id="IPR012312">
    <property type="entry name" value="Hemerythrin-like"/>
</dbReference>
<evidence type="ECO:0000259" key="1">
    <source>
        <dbReference type="Pfam" id="PF01814"/>
    </source>
</evidence>
<sequence length="179" mass="20575">MANPIAAWHQEHAYFNRLLALLQREMDVFHAGGSPDYQLMLDIITYLREYGDHSHHPREDEAFRRLLRHCPERALPIARLQQEHRVIAHAGEALREMLESVVADGVVQRAEVEMAAATYLVYYGNHIAREEEDVLPRAAKHLSAEDWQAVKEAAPAVRDPLFGPEPAQRFQELRRRIAA</sequence>
<dbReference type="Pfam" id="PF01814">
    <property type="entry name" value="Hemerythrin"/>
    <property type="match status" value="1"/>
</dbReference>
<reference evidence="2 3" key="1">
    <citation type="submission" date="2020-04" db="EMBL/GenBank/DDBJ databases">
        <title>Ramlibacter sp. G-1-2-2 isolated from soil.</title>
        <authorList>
            <person name="Dahal R.H."/>
        </authorList>
    </citation>
    <scope>NUCLEOTIDE SEQUENCE [LARGE SCALE GENOMIC DNA]</scope>
    <source>
        <strain evidence="2 3">G-1-2-2</strain>
    </source>
</reference>
<evidence type="ECO:0000313" key="2">
    <source>
        <dbReference type="EMBL" id="NML45211.1"/>
    </source>
</evidence>
<dbReference type="Proteomes" id="UP000541185">
    <property type="component" value="Unassembled WGS sequence"/>
</dbReference>
<dbReference type="Gene3D" id="1.20.120.520">
    <property type="entry name" value="nmb1532 protein domain like"/>
    <property type="match status" value="1"/>
</dbReference>